<keyword evidence="2" id="KW-1185">Reference proteome</keyword>
<evidence type="ECO:0000313" key="2">
    <source>
        <dbReference type="Proteomes" id="UP001352852"/>
    </source>
</evidence>
<proteinExistence type="predicted"/>
<evidence type="ECO:0000313" key="1">
    <source>
        <dbReference type="EMBL" id="MED6295189.1"/>
    </source>
</evidence>
<accession>A0ABU7F7C1</accession>
<organism evidence="1 2">
    <name type="scientific">Characodon lateralis</name>
    <dbReference type="NCBI Taxonomy" id="208331"/>
    <lineage>
        <taxon>Eukaryota</taxon>
        <taxon>Metazoa</taxon>
        <taxon>Chordata</taxon>
        <taxon>Craniata</taxon>
        <taxon>Vertebrata</taxon>
        <taxon>Euteleostomi</taxon>
        <taxon>Actinopterygii</taxon>
        <taxon>Neopterygii</taxon>
        <taxon>Teleostei</taxon>
        <taxon>Neoteleostei</taxon>
        <taxon>Acanthomorphata</taxon>
        <taxon>Ovalentaria</taxon>
        <taxon>Atherinomorphae</taxon>
        <taxon>Cyprinodontiformes</taxon>
        <taxon>Goodeidae</taxon>
        <taxon>Characodon</taxon>
    </lineage>
</organism>
<protein>
    <recommendedName>
        <fullName evidence="3">Secreted protein</fullName>
    </recommendedName>
</protein>
<name>A0ABU7F7C1_9TELE</name>
<reference evidence="1 2" key="1">
    <citation type="submission" date="2021-06" db="EMBL/GenBank/DDBJ databases">
        <authorList>
            <person name="Palmer J.M."/>
        </authorList>
    </citation>
    <scope>NUCLEOTIDE SEQUENCE [LARGE SCALE GENOMIC DNA]</scope>
    <source>
        <strain evidence="1 2">CL_MEX2019</strain>
        <tissue evidence="1">Muscle</tissue>
    </source>
</reference>
<evidence type="ECO:0008006" key="3">
    <source>
        <dbReference type="Google" id="ProtNLM"/>
    </source>
</evidence>
<dbReference type="Proteomes" id="UP001352852">
    <property type="component" value="Unassembled WGS sequence"/>
</dbReference>
<gene>
    <name evidence="1" type="ORF">CHARACLAT_029108</name>
</gene>
<dbReference type="EMBL" id="JAHUTJ010077806">
    <property type="protein sequence ID" value="MED6295189.1"/>
    <property type="molecule type" value="Genomic_DNA"/>
</dbReference>
<sequence>MAFVLLPVSCWGRTCGEIHVGVQGGWEVYAVEITIHWGVGTVLFWDSSGLEARLEGPLLLFVAPSLDRGLGRGRSGLMLGWGPPPGCGGWLPFWGIGTWTWEYRVYRSFSKY</sequence>
<comment type="caution">
    <text evidence="1">The sequence shown here is derived from an EMBL/GenBank/DDBJ whole genome shotgun (WGS) entry which is preliminary data.</text>
</comment>